<dbReference type="InterPro" id="IPR011990">
    <property type="entry name" value="TPR-like_helical_dom_sf"/>
</dbReference>
<protein>
    <recommendedName>
        <fullName evidence="5">Tetratricopeptide repeat protein 29</fullName>
    </recommendedName>
</protein>
<evidence type="ECO:0000313" key="8">
    <source>
        <dbReference type="Proteomes" id="UP001461498"/>
    </source>
</evidence>
<keyword evidence="8" id="KW-1185">Reference proteome</keyword>
<accession>A0AAW1CR76</accession>
<evidence type="ECO:0000256" key="2">
    <source>
        <dbReference type="ARBA" id="ARBA00022490"/>
    </source>
</evidence>
<evidence type="ECO:0000313" key="7">
    <source>
        <dbReference type="EMBL" id="KAK9500039.1"/>
    </source>
</evidence>
<comment type="subcellular location">
    <subcellularLocation>
        <location evidence="1">Cytoplasm</location>
    </subcellularLocation>
</comment>
<evidence type="ECO:0000256" key="5">
    <source>
        <dbReference type="ARBA" id="ARBA00040665"/>
    </source>
</evidence>
<comment type="function">
    <text evidence="6">Axonemal protein which is implicated in axonemal and/or peri-axonemal structure assembly and regulates flagellum assembly and beating and therefore sperm motility.</text>
</comment>
<evidence type="ECO:0000256" key="6">
    <source>
        <dbReference type="ARBA" id="ARBA00044739"/>
    </source>
</evidence>
<dbReference type="InterPro" id="IPR051476">
    <property type="entry name" value="Bac_ResReg_Asp_Phosphatase"/>
</dbReference>
<dbReference type="EMBL" id="JAPXFL010000010">
    <property type="protein sequence ID" value="KAK9500039.1"/>
    <property type="molecule type" value="Genomic_DNA"/>
</dbReference>
<dbReference type="GO" id="GO:0005737">
    <property type="term" value="C:cytoplasm"/>
    <property type="evidence" value="ECO:0007669"/>
    <property type="project" value="UniProtKB-SubCell"/>
</dbReference>
<dbReference type="GO" id="GO:0005929">
    <property type="term" value="C:cilium"/>
    <property type="evidence" value="ECO:0007669"/>
    <property type="project" value="TreeGrafter"/>
</dbReference>
<dbReference type="PANTHER" id="PTHR46630">
    <property type="entry name" value="TETRATRICOPEPTIDE REPEAT PROTEIN 29"/>
    <property type="match status" value="1"/>
</dbReference>
<keyword evidence="4" id="KW-0802">TPR repeat</keyword>
<dbReference type="AlphaFoldDB" id="A0AAW1CR76"/>
<dbReference type="Proteomes" id="UP001461498">
    <property type="component" value="Unassembled WGS sequence"/>
</dbReference>
<gene>
    <name evidence="7" type="ORF">O3M35_001381</name>
</gene>
<sequence length="387" mass="45180">MSKEAVKKRDYLKELIDRFKEPVVETGFTRTDQIPTLRNHPCTEDISAINVASTTSFFDNLMSTRLIEEPIETVSLDKIRELHKKIYNEIMEQQDAILENFEEAKYDAPPDIRMIKKILEQGYIDAAKRVIDLINLEIRIRDGQIHQDRSIENKPRIENNFNTIRAFLLLFRKADKCRKLGKIEEEATIYLNLATYYVQEGIHWLWLSYEFFTMSINACNDYHGDNGLTEATVRYVFGKFCFLRIRYLKEALIHLGKARKLSAGRSWTASGYTGIKDDYIYPSARTLLYLTNIAMITEGEVTEPKDILHHLQEALIISENEGEFLEILVPLADAYNNVDNPREAIKYLTQYKMMAKDNPNVPEHMALTNMDFVKDMELRFCYYYTKG</sequence>
<dbReference type="PANTHER" id="PTHR46630:SF1">
    <property type="entry name" value="TETRATRICOPEPTIDE REPEAT PROTEIN 29"/>
    <property type="match status" value="1"/>
</dbReference>
<reference evidence="7 8" key="1">
    <citation type="submission" date="2022-12" db="EMBL/GenBank/DDBJ databases">
        <title>Chromosome-level genome assembly of true bugs.</title>
        <authorList>
            <person name="Ma L."/>
            <person name="Li H."/>
        </authorList>
    </citation>
    <scope>NUCLEOTIDE SEQUENCE [LARGE SCALE GENOMIC DNA]</scope>
    <source>
        <strain evidence="7">Lab_2022b</strain>
    </source>
</reference>
<proteinExistence type="predicted"/>
<keyword evidence="3" id="KW-0677">Repeat</keyword>
<evidence type="ECO:0000256" key="3">
    <source>
        <dbReference type="ARBA" id="ARBA00022737"/>
    </source>
</evidence>
<dbReference type="GO" id="GO:0003341">
    <property type="term" value="P:cilium movement"/>
    <property type="evidence" value="ECO:0007669"/>
    <property type="project" value="TreeGrafter"/>
</dbReference>
<organism evidence="7 8">
    <name type="scientific">Rhynocoris fuscipes</name>
    <dbReference type="NCBI Taxonomy" id="488301"/>
    <lineage>
        <taxon>Eukaryota</taxon>
        <taxon>Metazoa</taxon>
        <taxon>Ecdysozoa</taxon>
        <taxon>Arthropoda</taxon>
        <taxon>Hexapoda</taxon>
        <taxon>Insecta</taxon>
        <taxon>Pterygota</taxon>
        <taxon>Neoptera</taxon>
        <taxon>Paraneoptera</taxon>
        <taxon>Hemiptera</taxon>
        <taxon>Heteroptera</taxon>
        <taxon>Panheteroptera</taxon>
        <taxon>Cimicomorpha</taxon>
        <taxon>Reduviidae</taxon>
        <taxon>Harpactorinae</taxon>
        <taxon>Harpactorini</taxon>
        <taxon>Rhynocoris</taxon>
    </lineage>
</organism>
<name>A0AAW1CR76_9HEMI</name>
<evidence type="ECO:0000256" key="1">
    <source>
        <dbReference type="ARBA" id="ARBA00004496"/>
    </source>
</evidence>
<dbReference type="SUPFAM" id="SSF48452">
    <property type="entry name" value="TPR-like"/>
    <property type="match status" value="1"/>
</dbReference>
<keyword evidence="2" id="KW-0963">Cytoplasm</keyword>
<evidence type="ECO:0000256" key="4">
    <source>
        <dbReference type="ARBA" id="ARBA00022803"/>
    </source>
</evidence>
<comment type="caution">
    <text evidence="7">The sequence shown here is derived from an EMBL/GenBank/DDBJ whole genome shotgun (WGS) entry which is preliminary data.</text>
</comment>